<dbReference type="OrthoDB" id="2272012at2759"/>
<protein>
    <recommendedName>
        <fullName evidence="1">DH domain-containing protein</fullName>
    </recommendedName>
</protein>
<dbReference type="AlphaFoldDB" id="A0A1J8Q3Z9"/>
<gene>
    <name evidence="2" type="ORF">AZE42_06550</name>
</gene>
<organism evidence="2 3">
    <name type="scientific">Rhizopogon vesiculosus</name>
    <dbReference type="NCBI Taxonomy" id="180088"/>
    <lineage>
        <taxon>Eukaryota</taxon>
        <taxon>Fungi</taxon>
        <taxon>Dikarya</taxon>
        <taxon>Basidiomycota</taxon>
        <taxon>Agaricomycotina</taxon>
        <taxon>Agaricomycetes</taxon>
        <taxon>Agaricomycetidae</taxon>
        <taxon>Boletales</taxon>
        <taxon>Suillineae</taxon>
        <taxon>Rhizopogonaceae</taxon>
        <taxon>Rhizopogon</taxon>
    </lineage>
</organism>
<accession>A0A1J8Q3Z9</accession>
<evidence type="ECO:0000313" key="2">
    <source>
        <dbReference type="EMBL" id="OJA08433.1"/>
    </source>
</evidence>
<dbReference type="EMBL" id="LVVM01006301">
    <property type="protein sequence ID" value="OJA08433.1"/>
    <property type="molecule type" value="Genomic_DNA"/>
</dbReference>
<dbReference type="STRING" id="180088.A0A1J8Q3Z9"/>
<dbReference type="Proteomes" id="UP000183567">
    <property type="component" value="Unassembled WGS sequence"/>
</dbReference>
<sequence length="161" mass="18588">MPRVAARTTRVIRLLAPVDKLVESSIWILYPSRTYTIIIYKTITQEEQYVQDLDTVEALFILPLLKANPPVMPAAKLDEFIREVFGNILDLRGCNRRLVEAMYVRQREQAPIIERTGDIFIDAAVTFRLAYPTYVGHLPLAEKRLKNEIESNANLRLFLEV</sequence>
<dbReference type="Gene3D" id="1.20.900.10">
    <property type="entry name" value="Dbl homology (DH) domain"/>
    <property type="match status" value="1"/>
</dbReference>
<dbReference type="Pfam" id="PF00621">
    <property type="entry name" value="RhoGEF"/>
    <property type="match status" value="1"/>
</dbReference>
<proteinExistence type="predicted"/>
<dbReference type="InterPro" id="IPR000219">
    <property type="entry name" value="DH_dom"/>
</dbReference>
<evidence type="ECO:0000313" key="3">
    <source>
        <dbReference type="Proteomes" id="UP000183567"/>
    </source>
</evidence>
<dbReference type="InterPro" id="IPR035899">
    <property type="entry name" value="DBL_dom_sf"/>
</dbReference>
<keyword evidence="3" id="KW-1185">Reference proteome</keyword>
<dbReference type="PANTHER" id="PTHR46572:SF1">
    <property type="entry name" value="RHO1 GUANINE NUCLEOTIDE EXCHANGE FACTOR TUS1"/>
    <property type="match status" value="1"/>
</dbReference>
<feature type="domain" description="DH" evidence="1">
    <location>
        <begin position="34"/>
        <end position="161"/>
    </location>
</feature>
<name>A0A1J8Q3Z9_9AGAM</name>
<evidence type="ECO:0000259" key="1">
    <source>
        <dbReference type="PROSITE" id="PS50010"/>
    </source>
</evidence>
<reference evidence="2 3" key="1">
    <citation type="submission" date="2016-03" db="EMBL/GenBank/DDBJ databases">
        <title>Comparative genomics of the ectomycorrhizal sister species Rhizopogon vinicolor and Rhizopogon vesiculosus (Basidiomycota: Boletales) reveals a divergence of the mating type B locus.</title>
        <authorList>
            <person name="Mujic A.B."/>
            <person name="Kuo A."/>
            <person name="Tritt A."/>
            <person name="Lipzen A."/>
            <person name="Chen C."/>
            <person name="Johnson J."/>
            <person name="Sharma A."/>
            <person name="Barry K."/>
            <person name="Grigoriev I.V."/>
            <person name="Spatafora J.W."/>
        </authorList>
    </citation>
    <scope>NUCLEOTIDE SEQUENCE [LARGE SCALE GENOMIC DNA]</scope>
    <source>
        <strain evidence="2 3">AM-OR11-056</strain>
    </source>
</reference>
<dbReference type="SUPFAM" id="SSF48065">
    <property type="entry name" value="DBL homology domain (DH-domain)"/>
    <property type="match status" value="1"/>
</dbReference>
<comment type="caution">
    <text evidence="2">The sequence shown here is derived from an EMBL/GenBank/DDBJ whole genome shotgun (WGS) entry which is preliminary data.</text>
</comment>
<dbReference type="GO" id="GO:0005085">
    <property type="term" value="F:guanyl-nucleotide exchange factor activity"/>
    <property type="evidence" value="ECO:0007669"/>
    <property type="project" value="InterPro"/>
</dbReference>
<dbReference type="PANTHER" id="PTHR46572">
    <property type="entry name" value="RHO1 GDP-GTP EXCHANGE PROTEIN 1-RELATED"/>
    <property type="match status" value="1"/>
</dbReference>
<dbReference type="PROSITE" id="PS50010">
    <property type="entry name" value="DH_2"/>
    <property type="match status" value="1"/>
</dbReference>
<dbReference type="InterPro" id="IPR052233">
    <property type="entry name" value="Rho-type_GEFs"/>
</dbReference>